<dbReference type="SUPFAM" id="SSF75304">
    <property type="entry name" value="Amidase signature (AS) enzymes"/>
    <property type="match status" value="1"/>
</dbReference>
<evidence type="ECO:0000313" key="6">
    <source>
        <dbReference type="Proteomes" id="UP000766486"/>
    </source>
</evidence>
<comment type="caution">
    <text evidence="5">The sequence shown here is derived from an EMBL/GenBank/DDBJ whole genome shotgun (WGS) entry which is preliminary data.</text>
</comment>
<proteinExistence type="predicted"/>
<gene>
    <name evidence="5" type="ORF">CLO192961_LOCUS228803</name>
</gene>
<dbReference type="EMBL" id="CABFNS010000782">
    <property type="protein sequence ID" value="VUC28246.1"/>
    <property type="molecule type" value="Genomic_DNA"/>
</dbReference>
<feature type="domain" description="Scytalone dehydratase-like protein Arp1 N-terminal" evidence="4">
    <location>
        <begin position="47"/>
        <end position="149"/>
    </location>
</feature>
<dbReference type="InterPro" id="IPR023631">
    <property type="entry name" value="Amidase_dom"/>
</dbReference>
<dbReference type="PANTHER" id="PTHR46310">
    <property type="entry name" value="AMIDASE 1"/>
    <property type="match status" value="1"/>
</dbReference>
<evidence type="ECO:0000256" key="2">
    <source>
        <dbReference type="SAM" id="SignalP"/>
    </source>
</evidence>
<evidence type="ECO:0000313" key="5">
    <source>
        <dbReference type="EMBL" id="VUC28246.1"/>
    </source>
</evidence>
<evidence type="ECO:0000256" key="1">
    <source>
        <dbReference type="SAM" id="MobiDB-lite"/>
    </source>
</evidence>
<organism evidence="5 6">
    <name type="scientific">Bionectria ochroleuca</name>
    <name type="common">Gliocladium roseum</name>
    <dbReference type="NCBI Taxonomy" id="29856"/>
    <lineage>
        <taxon>Eukaryota</taxon>
        <taxon>Fungi</taxon>
        <taxon>Dikarya</taxon>
        <taxon>Ascomycota</taxon>
        <taxon>Pezizomycotina</taxon>
        <taxon>Sordariomycetes</taxon>
        <taxon>Hypocreomycetidae</taxon>
        <taxon>Hypocreales</taxon>
        <taxon>Bionectriaceae</taxon>
        <taxon>Clonostachys</taxon>
    </lineage>
</organism>
<sequence length="739" mass="80565">MFLQTILSSAAIYAGVVAASTVLQLNGSSIYSPDSTETFINTPELHVKSTTPFTYLSFKGPNITLQDFTSEIHRFLSTDDVFNPAFLSTIVVTWPNTTTIRLSPEARTFINNTWASNVVTLPASKCPLLRPGPYFLHPDQSVTKVYRLYADPAMAFVISVTPTVNNSFTPVTGAVQGGINGGVSVAVPSRLYYPLPTAERPLEGKRLAVKDIFDLKGLVTGGGSRSHFALGKVATETAPALQALIDLGAVVVGKSKTTFFALGEYPTADYVDQLAPFNPRGDGYQNPQGSSSGTGAGVASYGWLDFGTGSDTGGSVRLPSKQNGLFGMRITNASLPLDGLIPITPRFDTPGLLTRDASLLQTAYKKWFQSKSYNHYPKRIIMPTEFWPPADNTSMLLYESFVSKMASFLNATVESVNTNASFISYTGASEGIQAYMGKSYSNVTKYDQVRHAVRPFTEAYEAKFGQHPFWNPVPTVEWAYGESVTDEGYNSALSRVLTYGEWFRSQLVPSCEEALVIYPFGPGIVDYRDTYVDPPTTFGGSYAATQQAVYAGVPDYTVPIGSRKYFSRITRRDEELPVTLGIIGAANCEDMLADLVVEMGKSNGVSGFVTKVKTGKTFHTQQEYQSKCTSHTTVLLFADILFSCLRLTLVPLISQLASKLPLYAQAHQGENLCNSADQKRPPNTNPVHHRHRETGPSCSKETPSKIQTGASCGARIRKDVDEPVMKVEMIGTAMWTLSE</sequence>
<dbReference type="Proteomes" id="UP000766486">
    <property type="component" value="Unassembled WGS sequence"/>
</dbReference>
<keyword evidence="2" id="KW-0732">Signal</keyword>
<feature type="signal peptide" evidence="2">
    <location>
        <begin position="1"/>
        <end position="18"/>
    </location>
</feature>
<dbReference type="PANTHER" id="PTHR46310:SF7">
    <property type="entry name" value="AMIDASE 1"/>
    <property type="match status" value="1"/>
</dbReference>
<feature type="compositionally biased region" description="Polar residues" evidence="1">
    <location>
        <begin position="696"/>
        <end position="706"/>
    </location>
</feature>
<protein>
    <recommendedName>
        <fullName evidence="7">Amidase domain-containing protein</fullName>
    </recommendedName>
</protein>
<feature type="chain" id="PRO_5047076607" description="Amidase domain-containing protein" evidence="2">
    <location>
        <begin position="19"/>
        <end position="739"/>
    </location>
</feature>
<dbReference type="InterPro" id="IPR036928">
    <property type="entry name" value="AS_sf"/>
</dbReference>
<evidence type="ECO:0000259" key="4">
    <source>
        <dbReference type="Pfam" id="PF26053"/>
    </source>
</evidence>
<dbReference type="Gene3D" id="3.90.1300.10">
    <property type="entry name" value="Amidase signature (AS) domain"/>
    <property type="match status" value="1"/>
</dbReference>
<dbReference type="InterPro" id="IPR058329">
    <property type="entry name" value="Arp1_N"/>
</dbReference>
<feature type="compositionally biased region" description="Polar residues" evidence="1">
    <location>
        <begin position="673"/>
        <end position="686"/>
    </location>
</feature>
<reference evidence="5 6" key="1">
    <citation type="submission" date="2019-06" db="EMBL/GenBank/DDBJ databases">
        <authorList>
            <person name="Broberg M."/>
        </authorList>
    </citation>
    <scope>NUCLEOTIDE SEQUENCE [LARGE SCALE GENOMIC DNA]</scope>
</reference>
<dbReference type="Pfam" id="PF26053">
    <property type="entry name" value="DUF8016"/>
    <property type="match status" value="1"/>
</dbReference>
<feature type="region of interest" description="Disordered" evidence="1">
    <location>
        <begin position="673"/>
        <end position="706"/>
    </location>
</feature>
<accession>A0ABY6UDX3</accession>
<dbReference type="Pfam" id="PF01425">
    <property type="entry name" value="Amidase"/>
    <property type="match status" value="1"/>
</dbReference>
<evidence type="ECO:0000259" key="3">
    <source>
        <dbReference type="Pfam" id="PF01425"/>
    </source>
</evidence>
<feature type="domain" description="Amidase" evidence="3">
    <location>
        <begin position="199"/>
        <end position="371"/>
    </location>
</feature>
<evidence type="ECO:0008006" key="7">
    <source>
        <dbReference type="Google" id="ProtNLM"/>
    </source>
</evidence>
<keyword evidence="6" id="KW-1185">Reference proteome</keyword>
<name>A0ABY6UDX3_BIOOC</name>